<dbReference type="NCBIfam" id="TIGR03694">
    <property type="entry name" value="exosort_acyl"/>
    <property type="match status" value="1"/>
</dbReference>
<evidence type="ECO:0000313" key="3">
    <source>
        <dbReference type="Proteomes" id="UP000321525"/>
    </source>
</evidence>
<evidence type="ECO:0000313" key="4">
    <source>
        <dbReference type="Proteomes" id="UP000321917"/>
    </source>
</evidence>
<dbReference type="Proteomes" id="UP000321917">
    <property type="component" value="Unassembled WGS sequence"/>
</dbReference>
<proteinExistence type="predicted"/>
<accession>A0A5C6QI37</accession>
<evidence type="ECO:0000313" key="2">
    <source>
        <dbReference type="EMBL" id="TWX68350.1"/>
    </source>
</evidence>
<dbReference type="InterPro" id="IPR016181">
    <property type="entry name" value="Acyl_CoA_acyltransferase"/>
</dbReference>
<dbReference type="RefSeq" id="WP_146799819.1">
    <property type="nucleotide sequence ID" value="NZ_VOLP01000015.1"/>
</dbReference>
<dbReference type="InterPro" id="IPR022484">
    <property type="entry name" value="PEP-CTERM/exosrtase_acylTfrase"/>
</dbReference>
<reference evidence="2 4" key="1">
    <citation type="submission" date="2019-07" db="EMBL/GenBank/DDBJ databases">
        <title>Genomes of sea-ice associated Colwellia species.</title>
        <authorList>
            <person name="Bowman J.P."/>
        </authorList>
    </citation>
    <scope>NUCLEOTIDE SEQUENCE [LARGE SCALE GENOMIC DNA]</scope>
    <source>
        <strain evidence="1 3">ACAM 607</strain>
        <strain evidence="2 4">IC036</strain>
    </source>
</reference>
<dbReference type="Proteomes" id="UP000321525">
    <property type="component" value="Unassembled WGS sequence"/>
</dbReference>
<keyword evidence="3" id="KW-1185">Reference proteome</keyword>
<dbReference type="GO" id="GO:0016746">
    <property type="term" value="F:acyltransferase activity"/>
    <property type="evidence" value="ECO:0007669"/>
    <property type="project" value="UniProtKB-KW"/>
</dbReference>
<sequence>MSLSKLILNSPIIGDVAKKVASFKVNHDAGNIAEHFTKFLKPQYASTDNLRKEVFKIRHNVYCEELAFENQKDDGMEMDGFDSHSIFALIQHKPTNNYTSCVRIVRSSSDDELLPIEKFCYDAIQDKNYDPKKFKREEIGEISRLAVKADFRRRKSDRFKGSAIGAISENSYSESELRCFPFIAIGLYMVAGTLAIDTGIKHAYVMMEPRLARSMKFVGIKFVQIGEPIEYHGLRAPYYINAEIFLDNLTSGFKSLYKEIQKDIRSQF</sequence>
<evidence type="ECO:0000313" key="1">
    <source>
        <dbReference type="EMBL" id="TWX58305.1"/>
    </source>
</evidence>
<dbReference type="Pfam" id="PF13444">
    <property type="entry name" value="Acetyltransf_5"/>
    <property type="match status" value="1"/>
</dbReference>
<comment type="caution">
    <text evidence="2">The sequence shown here is derived from an EMBL/GenBank/DDBJ whole genome shotgun (WGS) entry which is preliminary data.</text>
</comment>
<organism evidence="2 4">
    <name type="scientific">Colwellia hornerae</name>
    <dbReference type="NCBI Taxonomy" id="89402"/>
    <lineage>
        <taxon>Bacteria</taxon>
        <taxon>Pseudomonadati</taxon>
        <taxon>Pseudomonadota</taxon>
        <taxon>Gammaproteobacteria</taxon>
        <taxon>Alteromonadales</taxon>
        <taxon>Colwelliaceae</taxon>
        <taxon>Colwellia</taxon>
    </lineage>
</organism>
<name>A0A5C6QI37_9GAMM</name>
<dbReference type="SUPFAM" id="SSF55729">
    <property type="entry name" value="Acyl-CoA N-acyltransferases (Nat)"/>
    <property type="match status" value="1"/>
</dbReference>
<dbReference type="AlphaFoldDB" id="A0A5C6QI37"/>
<dbReference type="OrthoDB" id="582214at2"/>
<protein>
    <submittedName>
        <fullName evidence="2">PEP-CTERM/exosortase system-associated acyltransferase</fullName>
    </submittedName>
</protein>
<dbReference type="EMBL" id="VOLQ01000010">
    <property type="protein sequence ID" value="TWX68350.1"/>
    <property type="molecule type" value="Genomic_DNA"/>
</dbReference>
<dbReference type="EMBL" id="VOLR01000016">
    <property type="protein sequence ID" value="TWX58305.1"/>
    <property type="molecule type" value="Genomic_DNA"/>
</dbReference>
<dbReference type="Gene3D" id="3.40.630.30">
    <property type="match status" value="1"/>
</dbReference>
<keyword evidence="2" id="KW-0012">Acyltransferase</keyword>
<keyword evidence="2" id="KW-0808">Transferase</keyword>
<gene>
    <name evidence="1" type="ORF">ESZ26_12465</name>
    <name evidence="2" type="ORF">ESZ27_06990</name>
</gene>